<feature type="transmembrane region" description="Helical" evidence="2">
    <location>
        <begin position="129"/>
        <end position="151"/>
    </location>
</feature>
<feature type="region of interest" description="Disordered" evidence="1">
    <location>
        <begin position="1"/>
        <end position="30"/>
    </location>
</feature>
<reference evidence="3 4" key="1">
    <citation type="journal article" date="2024" name="Commun. Biol.">
        <title>Comparative genomic analysis of thermophilic fungi reveals convergent evolutionary adaptations and gene losses.</title>
        <authorList>
            <person name="Steindorff A.S."/>
            <person name="Aguilar-Pontes M.V."/>
            <person name="Robinson A.J."/>
            <person name="Andreopoulos B."/>
            <person name="LaButti K."/>
            <person name="Kuo A."/>
            <person name="Mondo S."/>
            <person name="Riley R."/>
            <person name="Otillar R."/>
            <person name="Haridas S."/>
            <person name="Lipzen A."/>
            <person name="Grimwood J."/>
            <person name="Schmutz J."/>
            <person name="Clum A."/>
            <person name="Reid I.D."/>
            <person name="Moisan M.C."/>
            <person name="Butler G."/>
            <person name="Nguyen T.T.M."/>
            <person name="Dewar K."/>
            <person name="Conant G."/>
            <person name="Drula E."/>
            <person name="Henrissat B."/>
            <person name="Hansel C."/>
            <person name="Singer S."/>
            <person name="Hutchinson M.I."/>
            <person name="de Vries R.P."/>
            <person name="Natvig D.O."/>
            <person name="Powell A.J."/>
            <person name="Tsang A."/>
            <person name="Grigoriev I.V."/>
        </authorList>
    </citation>
    <scope>NUCLEOTIDE SEQUENCE [LARGE SCALE GENOMIC DNA]</scope>
    <source>
        <strain evidence="3 4">ATCC 22073</strain>
    </source>
</reference>
<dbReference type="Gene3D" id="1.20.120.1630">
    <property type="match status" value="1"/>
</dbReference>
<proteinExistence type="predicted"/>
<evidence type="ECO:0008006" key="5">
    <source>
        <dbReference type="Google" id="ProtNLM"/>
    </source>
</evidence>
<keyword evidence="2" id="KW-0472">Membrane</keyword>
<feature type="transmembrane region" description="Helical" evidence="2">
    <location>
        <begin position="303"/>
        <end position="326"/>
    </location>
</feature>
<comment type="caution">
    <text evidence="3">The sequence shown here is derived from an EMBL/GenBank/DDBJ whole genome shotgun (WGS) entry which is preliminary data.</text>
</comment>
<dbReference type="RefSeq" id="XP_070864769.1">
    <property type="nucleotide sequence ID" value="XM_071011989.1"/>
</dbReference>
<dbReference type="PANTHER" id="PTHR32251:SF17">
    <property type="entry name" value="STEROID 5-ALPHA REDUCTASE C-TERMINAL DOMAIN-CONTAINING PROTEIN"/>
    <property type="match status" value="1"/>
</dbReference>
<dbReference type="PANTHER" id="PTHR32251">
    <property type="entry name" value="3-OXO-5-ALPHA-STEROID 4-DEHYDROGENASE"/>
    <property type="match status" value="1"/>
</dbReference>
<gene>
    <name evidence="3" type="ORF">VTJ83DRAFT_5394</name>
</gene>
<keyword evidence="2" id="KW-0812">Transmembrane</keyword>
<evidence type="ECO:0000256" key="1">
    <source>
        <dbReference type="SAM" id="MobiDB-lite"/>
    </source>
</evidence>
<dbReference type="Proteomes" id="UP001600064">
    <property type="component" value="Unassembled WGS sequence"/>
</dbReference>
<name>A0ABR4D8X3_9PEZI</name>
<protein>
    <recommendedName>
        <fullName evidence="5">Steroid 5-alpha reductase C-terminal domain-containing protein</fullName>
    </recommendedName>
</protein>
<feature type="transmembrane region" description="Helical" evidence="2">
    <location>
        <begin position="219"/>
        <end position="238"/>
    </location>
</feature>
<organism evidence="3 4">
    <name type="scientific">Remersonia thermophila</name>
    <dbReference type="NCBI Taxonomy" id="72144"/>
    <lineage>
        <taxon>Eukaryota</taxon>
        <taxon>Fungi</taxon>
        <taxon>Dikarya</taxon>
        <taxon>Ascomycota</taxon>
        <taxon>Pezizomycotina</taxon>
        <taxon>Sordariomycetes</taxon>
        <taxon>Sordariomycetidae</taxon>
        <taxon>Sordariales</taxon>
        <taxon>Sordariales incertae sedis</taxon>
        <taxon>Remersonia</taxon>
    </lineage>
</organism>
<feature type="transmembrane region" description="Helical" evidence="2">
    <location>
        <begin position="277"/>
        <end position="296"/>
    </location>
</feature>
<sequence length="505" mass="57452">MSIKGPETRRSRSNPTAAPPQDQHSNRDHSKPATNMFIYVIGPLLPIFVSLLLSATRMFFHILRAVILPAALPFLFTKAASSVPLLRFFPALFFSNLTRCFLMAIVWNFSCAVLLAGIDSGAKNSGRDIGGVMAFGTAVACSVSRIVFTYISARNVVRMATAHIRDPRLLSTPGRLKTISPRLMCQAGWILACAMPTLALNTLPADAFPRISARWDYAYVLRMSWFWLGMWIYLRGLYFETLADWQMLRWRYDKWRGRHGEAFCSRGLWAGCRHPNYYGECLVWLGLSMACSAVLISKASREVLNLSWFTVVIICATPPVFVYYTLRYLSIPAIEAKYDKVYMHRKDYKRWRRANTLRLWLDQDWENPVAQDPEGFDFETSAKIWLYERGIDFNATIGEQELKRQLKQFLLDHLEEIIASNPDAAADKMDIEEARKWLDEHFDEIFMEHPDDADEETMENNADGSLSSGKSEKAESGGNAGSERPAEVALRAREADCMQPCKGCR</sequence>
<feature type="transmembrane region" description="Helical" evidence="2">
    <location>
        <begin position="36"/>
        <end position="53"/>
    </location>
</feature>
<evidence type="ECO:0000256" key="2">
    <source>
        <dbReference type="SAM" id="Phobius"/>
    </source>
</evidence>
<feature type="compositionally biased region" description="Basic and acidic residues" evidence="1">
    <location>
        <begin position="1"/>
        <end position="10"/>
    </location>
</feature>
<dbReference type="EMBL" id="JAZGUE010000005">
    <property type="protein sequence ID" value="KAL2266042.1"/>
    <property type="molecule type" value="Genomic_DNA"/>
</dbReference>
<evidence type="ECO:0000313" key="4">
    <source>
        <dbReference type="Proteomes" id="UP001600064"/>
    </source>
</evidence>
<dbReference type="Pfam" id="PF06966">
    <property type="entry name" value="DUF1295"/>
    <property type="match status" value="1"/>
</dbReference>
<feature type="transmembrane region" description="Helical" evidence="2">
    <location>
        <begin position="88"/>
        <end position="109"/>
    </location>
</feature>
<feature type="region of interest" description="Disordered" evidence="1">
    <location>
        <begin position="451"/>
        <end position="487"/>
    </location>
</feature>
<accession>A0ABR4D8X3</accession>
<dbReference type="InterPro" id="IPR010721">
    <property type="entry name" value="UstE-like"/>
</dbReference>
<keyword evidence="4" id="KW-1185">Reference proteome</keyword>
<feature type="transmembrane region" description="Helical" evidence="2">
    <location>
        <begin position="59"/>
        <end position="76"/>
    </location>
</feature>
<evidence type="ECO:0000313" key="3">
    <source>
        <dbReference type="EMBL" id="KAL2266042.1"/>
    </source>
</evidence>
<dbReference type="GeneID" id="98126633"/>
<keyword evidence="2" id="KW-1133">Transmembrane helix</keyword>